<sequence>MDKRIYITIILIAAFTLYQIYATYQAIQAGNLAGLMSPIMYLGIIGLVINQLMISNLNSKWMRKFTLPQVINFSISLLMLLMFLFTITLIFNVVYGILFSGIFSALLLYSAYMSYQQTKAIKNQYGIK</sequence>
<accession>A0A4R6C1D9</accession>
<dbReference type="RefSeq" id="WP_133451294.1">
    <property type="nucleotide sequence ID" value="NZ_SCWF01000003.1"/>
</dbReference>
<protein>
    <submittedName>
        <fullName evidence="2">Uncharacterized protein</fullName>
    </submittedName>
</protein>
<name>A0A4R6C1D9_9STAP</name>
<evidence type="ECO:0000313" key="3">
    <source>
        <dbReference type="Proteomes" id="UP000294843"/>
    </source>
</evidence>
<feature type="transmembrane region" description="Helical" evidence="1">
    <location>
        <begin position="39"/>
        <end position="58"/>
    </location>
</feature>
<keyword evidence="1" id="KW-0812">Transmembrane</keyword>
<evidence type="ECO:0000256" key="1">
    <source>
        <dbReference type="SAM" id="Phobius"/>
    </source>
</evidence>
<dbReference type="AlphaFoldDB" id="A0A4R6C1D9"/>
<dbReference type="Proteomes" id="UP000294843">
    <property type="component" value="Unassembled WGS sequence"/>
</dbReference>
<keyword evidence="3" id="KW-1185">Reference proteome</keyword>
<dbReference type="EMBL" id="SCWF01000003">
    <property type="protein sequence ID" value="TDM14565.1"/>
    <property type="molecule type" value="Genomic_DNA"/>
</dbReference>
<dbReference type="OrthoDB" id="2418258at2"/>
<organism evidence="2 3">
    <name type="scientific">Macrococcus bovicus</name>
    <dbReference type="NCBI Taxonomy" id="69968"/>
    <lineage>
        <taxon>Bacteria</taxon>
        <taxon>Bacillati</taxon>
        <taxon>Bacillota</taxon>
        <taxon>Bacilli</taxon>
        <taxon>Bacillales</taxon>
        <taxon>Staphylococcaceae</taxon>
        <taxon>Macrococcus</taxon>
    </lineage>
</organism>
<feature type="transmembrane region" description="Helical" evidence="1">
    <location>
        <begin position="70"/>
        <end position="91"/>
    </location>
</feature>
<proteinExistence type="predicted"/>
<keyword evidence="1" id="KW-0472">Membrane</keyword>
<reference evidence="2 3" key="1">
    <citation type="submission" date="2019-01" db="EMBL/GenBank/DDBJ databases">
        <title>Draft genome sequences of the type strains of six Macrococcus species.</title>
        <authorList>
            <person name="Mazhar S."/>
            <person name="Altermann E."/>
            <person name="Hill C."/>
            <person name="Mcauliffe O."/>
        </authorList>
    </citation>
    <scope>NUCLEOTIDE SEQUENCE [LARGE SCALE GENOMIC DNA]</scope>
    <source>
        <strain evidence="2 3">ATCC 51825</strain>
    </source>
</reference>
<gene>
    <name evidence="2" type="ORF">ERX55_03880</name>
</gene>
<feature type="transmembrane region" description="Helical" evidence="1">
    <location>
        <begin position="5"/>
        <end position="27"/>
    </location>
</feature>
<comment type="caution">
    <text evidence="2">The sequence shown here is derived from an EMBL/GenBank/DDBJ whole genome shotgun (WGS) entry which is preliminary data.</text>
</comment>
<feature type="transmembrane region" description="Helical" evidence="1">
    <location>
        <begin position="97"/>
        <end position="115"/>
    </location>
</feature>
<keyword evidence="1" id="KW-1133">Transmembrane helix</keyword>
<evidence type="ECO:0000313" key="2">
    <source>
        <dbReference type="EMBL" id="TDM14565.1"/>
    </source>
</evidence>